<dbReference type="GO" id="GO:0046872">
    <property type="term" value="F:metal ion binding"/>
    <property type="evidence" value="ECO:0007669"/>
    <property type="project" value="UniProtKB-UniRule"/>
</dbReference>
<dbReference type="AlphaFoldDB" id="A0AAV8E221"/>
<dbReference type="Pfam" id="PF01439">
    <property type="entry name" value="Metallothio_2"/>
    <property type="match status" value="1"/>
</dbReference>
<comment type="function">
    <text evidence="4">Metallothioneins have a high content of cysteine residues that bind various heavy metals.</text>
</comment>
<keyword evidence="2 4" id="KW-0479">Metal-binding</keyword>
<evidence type="ECO:0000256" key="2">
    <source>
        <dbReference type="ARBA" id="ARBA00022723"/>
    </source>
</evidence>
<organism evidence="5 6">
    <name type="scientific">Rhynchospora pubera</name>
    <dbReference type="NCBI Taxonomy" id="906938"/>
    <lineage>
        <taxon>Eukaryota</taxon>
        <taxon>Viridiplantae</taxon>
        <taxon>Streptophyta</taxon>
        <taxon>Embryophyta</taxon>
        <taxon>Tracheophyta</taxon>
        <taxon>Spermatophyta</taxon>
        <taxon>Magnoliopsida</taxon>
        <taxon>Liliopsida</taxon>
        <taxon>Poales</taxon>
        <taxon>Cyperaceae</taxon>
        <taxon>Cyperoideae</taxon>
        <taxon>Rhynchosporeae</taxon>
        <taxon>Rhynchospora</taxon>
    </lineage>
</organism>
<evidence type="ECO:0000313" key="6">
    <source>
        <dbReference type="Proteomes" id="UP001140206"/>
    </source>
</evidence>
<comment type="similarity">
    <text evidence="1 4">Belongs to the metallothionein superfamily. Type 15 family.</text>
</comment>
<comment type="caution">
    <text evidence="5">The sequence shown here is derived from an EMBL/GenBank/DDBJ whole genome shotgun (WGS) entry which is preliminary data.</text>
</comment>
<evidence type="ECO:0000313" key="5">
    <source>
        <dbReference type="EMBL" id="KAJ4772827.1"/>
    </source>
</evidence>
<sequence length="106" mass="10936">MIAAAISGLKQTLLTSLAKSIPVQYNMSCCGGKCTCCTSGCSCGNGCGGCNAYSSDEGAAKSQTMIYTAVPLKGQFEGLEMETMPEYGAPRCKCGFCRSCSPGGWN</sequence>
<evidence type="ECO:0000256" key="4">
    <source>
        <dbReference type="RuleBase" id="RU369052"/>
    </source>
</evidence>
<proteinExistence type="inferred from homology"/>
<keyword evidence="6" id="KW-1185">Reference proteome</keyword>
<evidence type="ECO:0000256" key="3">
    <source>
        <dbReference type="ARBA" id="ARBA00022851"/>
    </source>
</evidence>
<dbReference type="EMBL" id="JAMFTS010000003">
    <property type="protein sequence ID" value="KAJ4772827.1"/>
    <property type="molecule type" value="Genomic_DNA"/>
</dbReference>
<name>A0AAV8E221_9POAL</name>
<accession>A0AAV8E221</accession>
<keyword evidence="3 4" id="KW-0480">Metal-thiolate cluster</keyword>
<dbReference type="Proteomes" id="UP001140206">
    <property type="component" value="Chromosome 3"/>
</dbReference>
<reference evidence="5" key="1">
    <citation type="submission" date="2022-08" db="EMBL/GenBank/DDBJ databases">
        <authorList>
            <person name="Marques A."/>
        </authorList>
    </citation>
    <scope>NUCLEOTIDE SEQUENCE</scope>
    <source>
        <strain evidence="5">RhyPub2mFocal</strain>
        <tissue evidence="5">Leaves</tissue>
    </source>
</reference>
<evidence type="ECO:0000256" key="1">
    <source>
        <dbReference type="ARBA" id="ARBA00005802"/>
    </source>
</evidence>
<gene>
    <name evidence="5" type="ORF">LUZ62_057084</name>
</gene>
<protein>
    <recommendedName>
        <fullName evidence="4">Metallothionein-like protein</fullName>
    </recommendedName>
</protein>
<dbReference type="InterPro" id="IPR000347">
    <property type="entry name" value="Metalthion_15p"/>
</dbReference>